<dbReference type="GO" id="GO:0003684">
    <property type="term" value="F:damaged DNA binding"/>
    <property type="evidence" value="ECO:0007669"/>
    <property type="project" value="InterPro"/>
</dbReference>
<dbReference type="Gene3D" id="2.40.10.170">
    <property type="match status" value="1"/>
</dbReference>
<accession>A0A2S8SUA0</accession>
<dbReference type="InterPro" id="IPR003711">
    <property type="entry name" value="CarD-like/TRCF_RID"/>
</dbReference>
<dbReference type="SUPFAM" id="SSF141259">
    <property type="entry name" value="CarD-like"/>
    <property type="match status" value="1"/>
</dbReference>
<comment type="caution">
    <text evidence="12">The sequence shown here is derived from an EMBL/GenBank/DDBJ whole genome shotgun (WGS) entry which is preliminary data.</text>
</comment>
<dbReference type="PROSITE" id="PS51192">
    <property type="entry name" value="HELICASE_ATP_BIND_1"/>
    <property type="match status" value="1"/>
</dbReference>
<evidence type="ECO:0000256" key="4">
    <source>
        <dbReference type="ARBA" id="ARBA00022801"/>
    </source>
</evidence>
<dbReference type="InterPro" id="IPR027417">
    <property type="entry name" value="P-loop_NTPase"/>
</dbReference>
<evidence type="ECO:0000256" key="8">
    <source>
        <dbReference type="ARBA" id="ARBA00023204"/>
    </source>
</evidence>
<dbReference type="RefSeq" id="WP_157947561.1">
    <property type="nucleotide sequence ID" value="NZ_NIGF01000005.1"/>
</dbReference>
<dbReference type="GO" id="GO:0000716">
    <property type="term" value="P:transcription-coupled nucleotide-excision repair, DNA damage recognition"/>
    <property type="evidence" value="ECO:0007669"/>
    <property type="project" value="UniProtKB-UniRule"/>
</dbReference>
<dbReference type="GO" id="GO:0005524">
    <property type="term" value="F:ATP binding"/>
    <property type="evidence" value="ECO:0007669"/>
    <property type="project" value="UniProtKB-UniRule"/>
</dbReference>
<dbReference type="Proteomes" id="UP000237684">
    <property type="component" value="Unassembled WGS sequence"/>
</dbReference>
<dbReference type="EMBL" id="NIGF01000005">
    <property type="protein sequence ID" value="PQV64329.1"/>
    <property type="molecule type" value="Genomic_DNA"/>
</dbReference>
<keyword evidence="13" id="KW-1185">Reference proteome</keyword>
<dbReference type="FunCoup" id="A0A2S8SUA0">
    <property type="interactions" value="418"/>
</dbReference>
<evidence type="ECO:0000259" key="11">
    <source>
        <dbReference type="PROSITE" id="PS51194"/>
    </source>
</evidence>
<reference evidence="12 13" key="1">
    <citation type="journal article" date="2018" name="Syst. Appl. Microbiol.">
        <title>Abditibacterium utsteinense sp. nov., the first cultivated member of candidate phylum FBP, isolated from ice-free Antarctic soil samples.</title>
        <authorList>
            <person name="Tahon G."/>
            <person name="Tytgat B."/>
            <person name="Lebbe L."/>
            <person name="Carlier A."/>
            <person name="Willems A."/>
        </authorList>
    </citation>
    <scope>NUCLEOTIDE SEQUENCE [LARGE SCALE GENOMIC DNA]</scope>
    <source>
        <strain evidence="12 13">LMG 29911</strain>
    </source>
</reference>
<comment type="function">
    <text evidence="9">Couples transcription and DNA repair by recognizing RNA polymerase (RNAP) stalled at DNA lesions. Mediates ATP-dependent release of RNAP and its truncated transcript from the DNA, and recruitment of nucleotide excision repair machinery to the damaged site.</text>
</comment>
<feature type="domain" description="Helicase C-terminal" evidence="11">
    <location>
        <begin position="820"/>
        <end position="974"/>
    </location>
</feature>
<sequence length="1180" mass="130925">MNLLDLLESHPVLPKIAFKAQSQKPAIHRVSQLPGAAWAPLAAYLARKTDKTVVLVAPTAESGDNCLFDLSALQDESDPEPLFFPAPDRAVLDDDDDRNATQDRLAVLDALHGKTRALVVTTATALAHPTLPVKELIHGYDELEVGGKLSRDDFILHLAESGYERADEVEVPGQFAVRGGLIDFYPPAGGTPIRLELFGDEIDSLRAFDVETQRSSEKLKTVRLTPPRELYVSISTGEKIAAQVQEALDKKVELLKAFPDEVEGLKKRFGREIEALQTGAYFRGIERYRGLIYPQHPTLFDHLPPGSLIIWADPERASSQIERLGDENAAFHEDDVLPLPPSILSLAELQKSAQSFTRFEIRGGEDDAADFALDVRLPPAFSGKLDALAGFVKERQSEGKTIVCATSHARRAREILADQGVPHVHLIDELNKAERGSVLVMPKRLSNGFLWHDTVVLCDAEMFGWQTFQPRISARARKKKKAAQSKFSGDSSPLSKLADLKAGDFVVHVNHGIARYGGVVQRELGGAVNEYLALEYNGDDRLFVPVGQLDRIQKYLGSDAAVPALTPLKGGAWEKAKSKAKEEAFKAAQELAVLYAKREKAVKTPVSPDSMWQREMESSFPFEETTSQLQAIKDAKSDMESARPMDRLVCGDVGFGKTEVAVRAAFKAVQDGRQVAVLVPTTVLAQQHYQTFSERMAAYPTRVEVISRFKTPSEVRKVMEDLKIGAVDIVVGTHRLLQKDVEFKNLGLVVVDEEQRFGVMQKERLKELRAEVDILTMSATPIPRTLQMALGGLREISLITDPPQGRLPIRTYVMPMREQTLKAAIERELEREGQVFYVHNRVDSIAHVANTLQKLVPQARIGVGHGQMADEDLEQVFLDFMHGRTDILLATTIIENGIDLANANTIICDHADRLGLSQMYQLRGRVGRSTRQAYAYFFSSSRGKLNADAEDRFAALEENTELGAGFRIAMRDLEIRGSGDVLGLKQSGTIAAVGMELYSQYLAEAVAKSRGVKNKYERKEELPEVDLPVPSFLPTEYVGEETERLNLYRKMANARELEDVEAIREELRDRFGPLPPPAFNALRILKIRVWLLKGYLRGITKGPEEVLMRLKPGDTFADSDLSGAYAALLLKDKTARQHLSLRKLEGLALNTRALGAPQIMRIVEILAESLAEIRAARLEA</sequence>
<dbReference type="GO" id="GO:0016787">
    <property type="term" value="F:hydrolase activity"/>
    <property type="evidence" value="ECO:0007669"/>
    <property type="project" value="UniProtKB-KW"/>
</dbReference>
<dbReference type="Gene3D" id="3.30.2060.10">
    <property type="entry name" value="Penicillin-binding protein 1b domain"/>
    <property type="match status" value="1"/>
</dbReference>
<evidence type="ECO:0000259" key="10">
    <source>
        <dbReference type="PROSITE" id="PS51192"/>
    </source>
</evidence>
<evidence type="ECO:0000256" key="5">
    <source>
        <dbReference type="ARBA" id="ARBA00022806"/>
    </source>
</evidence>
<evidence type="ECO:0000313" key="12">
    <source>
        <dbReference type="EMBL" id="PQV64329.1"/>
    </source>
</evidence>
<evidence type="ECO:0000256" key="2">
    <source>
        <dbReference type="ARBA" id="ARBA00022741"/>
    </source>
</evidence>
<dbReference type="Pfam" id="PF02559">
    <property type="entry name" value="CarD_TRCF_RID"/>
    <property type="match status" value="1"/>
</dbReference>
<dbReference type="Pfam" id="PF00271">
    <property type="entry name" value="Helicase_C"/>
    <property type="match status" value="1"/>
</dbReference>
<comment type="subcellular location">
    <subcellularLocation>
        <location evidence="9">Cytoplasm</location>
    </subcellularLocation>
</comment>
<dbReference type="InterPro" id="IPR041471">
    <property type="entry name" value="UvrB_inter"/>
</dbReference>
<dbReference type="OrthoDB" id="9804325at2"/>
<dbReference type="InterPro" id="IPR001650">
    <property type="entry name" value="Helicase_C-like"/>
</dbReference>
<dbReference type="InterPro" id="IPR005118">
    <property type="entry name" value="TRCF_C"/>
</dbReference>
<dbReference type="NCBIfam" id="TIGR00580">
    <property type="entry name" value="mfd"/>
    <property type="match status" value="1"/>
</dbReference>
<dbReference type="AlphaFoldDB" id="A0A2S8SUA0"/>
<dbReference type="EC" id="3.6.4.-" evidence="9"/>
<dbReference type="InterPro" id="IPR047112">
    <property type="entry name" value="RecG/Mfd"/>
</dbReference>
<dbReference type="HAMAP" id="MF_00969">
    <property type="entry name" value="TRCF"/>
    <property type="match status" value="1"/>
</dbReference>
<dbReference type="InterPro" id="IPR037235">
    <property type="entry name" value="TRCF-like_C_D7"/>
</dbReference>
<evidence type="ECO:0000313" key="13">
    <source>
        <dbReference type="Proteomes" id="UP000237684"/>
    </source>
</evidence>
<dbReference type="InterPro" id="IPR011545">
    <property type="entry name" value="DEAD/DEAH_box_helicase_dom"/>
</dbReference>
<dbReference type="SMART" id="SM00982">
    <property type="entry name" value="TRCF"/>
    <property type="match status" value="1"/>
</dbReference>
<keyword evidence="5" id="KW-0347">Helicase</keyword>
<dbReference type="PANTHER" id="PTHR47964:SF1">
    <property type="entry name" value="ATP-DEPENDENT DNA HELICASE HOMOLOG RECG, CHLOROPLASTIC"/>
    <property type="match status" value="1"/>
</dbReference>
<dbReference type="InterPro" id="IPR036101">
    <property type="entry name" value="CarD-like/TRCF_RID_sf"/>
</dbReference>
<dbReference type="SUPFAM" id="SSF143517">
    <property type="entry name" value="TRCF domain-like"/>
    <property type="match status" value="1"/>
</dbReference>
<dbReference type="GO" id="GO:0003678">
    <property type="term" value="F:DNA helicase activity"/>
    <property type="evidence" value="ECO:0007669"/>
    <property type="project" value="TreeGrafter"/>
</dbReference>
<name>A0A2S8SUA0_9BACT</name>
<proteinExistence type="inferred from homology"/>
<keyword evidence="8 9" id="KW-0234">DNA repair</keyword>
<evidence type="ECO:0000256" key="9">
    <source>
        <dbReference type="HAMAP-Rule" id="MF_00969"/>
    </source>
</evidence>
<keyword evidence="6 9" id="KW-0067">ATP-binding</keyword>
<dbReference type="GO" id="GO:0005737">
    <property type="term" value="C:cytoplasm"/>
    <property type="evidence" value="ECO:0007669"/>
    <property type="project" value="UniProtKB-SubCell"/>
</dbReference>
<gene>
    <name evidence="9" type="primary">mfd</name>
    <name evidence="12" type="ORF">B1R32_10510</name>
</gene>
<dbReference type="Pfam" id="PF17757">
    <property type="entry name" value="UvrB_inter"/>
    <property type="match status" value="1"/>
</dbReference>
<dbReference type="Pfam" id="PF00270">
    <property type="entry name" value="DEAD"/>
    <property type="match status" value="1"/>
</dbReference>
<dbReference type="Gene3D" id="3.90.1150.50">
    <property type="entry name" value="Transcription-repair-coupling factor, D7 domain"/>
    <property type="match status" value="1"/>
</dbReference>
<dbReference type="Gene3D" id="3.40.50.11180">
    <property type="match status" value="1"/>
</dbReference>
<dbReference type="CDD" id="cd17991">
    <property type="entry name" value="DEXHc_TRCF"/>
    <property type="match status" value="1"/>
</dbReference>
<dbReference type="SUPFAM" id="SSF52540">
    <property type="entry name" value="P-loop containing nucleoside triphosphate hydrolases"/>
    <property type="match status" value="4"/>
</dbReference>
<keyword evidence="7 9" id="KW-0238">DNA-binding</keyword>
<dbReference type="Gene3D" id="3.40.50.300">
    <property type="entry name" value="P-loop containing nucleotide triphosphate hydrolases"/>
    <property type="match status" value="2"/>
</dbReference>
<keyword evidence="3 9" id="KW-0227">DNA damage</keyword>
<evidence type="ECO:0000256" key="6">
    <source>
        <dbReference type="ARBA" id="ARBA00022840"/>
    </source>
</evidence>
<dbReference type="SMART" id="SM00490">
    <property type="entry name" value="HELICc"/>
    <property type="match status" value="1"/>
</dbReference>
<protein>
    <recommendedName>
        <fullName evidence="9">Transcription-repair-coupling factor</fullName>
        <shortName evidence="9">TRCF</shortName>
        <ecNumber evidence="9">3.6.4.-</ecNumber>
    </recommendedName>
</protein>
<dbReference type="SMART" id="SM00487">
    <property type="entry name" value="DEXDc"/>
    <property type="match status" value="1"/>
</dbReference>
<dbReference type="PANTHER" id="PTHR47964">
    <property type="entry name" value="ATP-DEPENDENT DNA HELICASE HOMOLOG RECG, CHLOROPLASTIC"/>
    <property type="match status" value="1"/>
</dbReference>
<comment type="similarity">
    <text evidence="9">In the N-terminal section; belongs to the UvrB family.</text>
</comment>
<dbReference type="PROSITE" id="PS51194">
    <property type="entry name" value="HELICASE_CTER"/>
    <property type="match status" value="1"/>
</dbReference>
<evidence type="ECO:0000256" key="1">
    <source>
        <dbReference type="ARBA" id="ARBA00022490"/>
    </source>
</evidence>
<evidence type="ECO:0000256" key="7">
    <source>
        <dbReference type="ARBA" id="ARBA00023125"/>
    </source>
</evidence>
<dbReference type="InterPro" id="IPR004576">
    <property type="entry name" value="Mfd"/>
</dbReference>
<dbReference type="GO" id="GO:0006355">
    <property type="term" value="P:regulation of DNA-templated transcription"/>
    <property type="evidence" value="ECO:0007669"/>
    <property type="project" value="UniProtKB-UniRule"/>
</dbReference>
<keyword evidence="2 9" id="KW-0547">Nucleotide-binding</keyword>
<comment type="similarity">
    <text evidence="9">In the C-terminal section; belongs to the helicase family. RecG subfamily.</text>
</comment>
<dbReference type="InterPro" id="IPR014001">
    <property type="entry name" value="Helicase_ATP-bd"/>
</dbReference>
<dbReference type="InParanoid" id="A0A2S8SUA0"/>
<dbReference type="Pfam" id="PF03461">
    <property type="entry name" value="TRCF"/>
    <property type="match status" value="1"/>
</dbReference>
<organism evidence="12 13">
    <name type="scientific">Abditibacterium utsteinense</name>
    <dbReference type="NCBI Taxonomy" id="1960156"/>
    <lineage>
        <taxon>Bacteria</taxon>
        <taxon>Pseudomonadati</taxon>
        <taxon>Abditibacteriota</taxon>
        <taxon>Abditibacteriia</taxon>
        <taxon>Abditibacteriales</taxon>
        <taxon>Abditibacteriaceae</taxon>
        <taxon>Abditibacterium</taxon>
    </lineage>
</organism>
<dbReference type="SMART" id="SM01058">
    <property type="entry name" value="CarD_TRCF"/>
    <property type="match status" value="1"/>
</dbReference>
<feature type="domain" description="Helicase ATP-binding" evidence="10">
    <location>
        <begin position="638"/>
        <end position="799"/>
    </location>
</feature>
<evidence type="ECO:0000256" key="3">
    <source>
        <dbReference type="ARBA" id="ARBA00022763"/>
    </source>
</evidence>
<keyword evidence="1 9" id="KW-0963">Cytoplasm</keyword>
<keyword evidence="4 9" id="KW-0378">Hydrolase</keyword>